<dbReference type="GO" id="GO:0015986">
    <property type="term" value="P:proton motive force-driven ATP synthesis"/>
    <property type="evidence" value="ECO:0007669"/>
    <property type="project" value="InterPro"/>
</dbReference>
<dbReference type="GO" id="GO:0015078">
    <property type="term" value="F:proton transmembrane transporter activity"/>
    <property type="evidence" value="ECO:0007669"/>
    <property type="project" value="InterPro"/>
</dbReference>
<dbReference type="AlphaFoldDB" id="A0A6B9EVF4"/>
<evidence type="ECO:0000313" key="14">
    <source>
        <dbReference type="EMBL" id="QGX86631.1"/>
    </source>
</evidence>
<proteinExistence type="inferred from homology"/>
<comment type="subcellular location">
    <subcellularLocation>
        <location evidence="1 12">Mitochondrion membrane</location>
        <topology evidence="1 12">Single-pass membrane protein</topology>
    </subcellularLocation>
</comment>
<evidence type="ECO:0000256" key="5">
    <source>
        <dbReference type="ARBA" id="ARBA00022547"/>
    </source>
</evidence>
<evidence type="ECO:0000256" key="2">
    <source>
        <dbReference type="ARBA" id="ARBA00008892"/>
    </source>
</evidence>
<accession>A0A6B9EVF4</accession>
<evidence type="ECO:0000256" key="1">
    <source>
        <dbReference type="ARBA" id="ARBA00004304"/>
    </source>
</evidence>
<gene>
    <name evidence="14" type="primary">atp8</name>
</gene>
<geneLocation type="mitochondrion" evidence="14"/>
<evidence type="ECO:0000256" key="12">
    <source>
        <dbReference type="RuleBase" id="RU003661"/>
    </source>
</evidence>
<keyword evidence="10 12" id="KW-0496">Mitochondrion</keyword>
<evidence type="ECO:0000256" key="10">
    <source>
        <dbReference type="ARBA" id="ARBA00023128"/>
    </source>
</evidence>
<reference evidence="14" key="1">
    <citation type="journal article" date="2020" name="PeerJ">
        <title>The mitochondrial genomes of Apion squamigerum.</title>
        <authorList>
            <person name="Li X."/>
            <person name="Song N."/>
        </authorList>
    </citation>
    <scope>NUCLEOTIDE SEQUENCE</scope>
</reference>
<name>A0A6B9EVF4_9CUCU</name>
<evidence type="ECO:0000256" key="6">
    <source>
        <dbReference type="ARBA" id="ARBA00022692"/>
    </source>
</evidence>
<keyword evidence="7 12" id="KW-0375">Hydrogen ion transport</keyword>
<evidence type="ECO:0000256" key="11">
    <source>
        <dbReference type="ARBA" id="ARBA00023136"/>
    </source>
</evidence>
<evidence type="ECO:0000256" key="8">
    <source>
        <dbReference type="ARBA" id="ARBA00022989"/>
    </source>
</evidence>
<keyword evidence="8 13" id="KW-1133">Transmembrane helix</keyword>
<sequence length="51" mass="6379">MPQMAPLNWMVLFNIFIITFMMFNILNYFNFMYLPKSYLIKKSSIKFNWTW</sequence>
<keyword evidence="11 13" id="KW-0472">Membrane</keyword>
<comment type="similarity">
    <text evidence="2 12">Belongs to the ATPase protein 8 family.</text>
</comment>
<keyword evidence="4 12" id="KW-0813">Transport</keyword>
<evidence type="ECO:0000256" key="13">
    <source>
        <dbReference type="SAM" id="Phobius"/>
    </source>
</evidence>
<evidence type="ECO:0000256" key="7">
    <source>
        <dbReference type="ARBA" id="ARBA00022781"/>
    </source>
</evidence>
<keyword evidence="9 12" id="KW-0406">Ion transport</keyword>
<protein>
    <recommendedName>
        <fullName evidence="12">ATP synthase complex subunit 8</fullName>
    </recommendedName>
</protein>
<feature type="transmembrane region" description="Helical" evidence="13">
    <location>
        <begin position="12"/>
        <end position="34"/>
    </location>
</feature>
<dbReference type="Pfam" id="PF00895">
    <property type="entry name" value="ATP-synt_8"/>
    <property type="match status" value="1"/>
</dbReference>
<evidence type="ECO:0000256" key="3">
    <source>
        <dbReference type="ARBA" id="ARBA00011291"/>
    </source>
</evidence>
<evidence type="ECO:0000256" key="9">
    <source>
        <dbReference type="ARBA" id="ARBA00023065"/>
    </source>
</evidence>
<organism evidence="14">
    <name type="scientific">Lepidapion squamigerum</name>
    <dbReference type="NCBI Taxonomy" id="280314"/>
    <lineage>
        <taxon>Eukaryota</taxon>
        <taxon>Metazoa</taxon>
        <taxon>Ecdysozoa</taxon>
        <taxon>Arthropoda</taxon>
        <taxon>Hexapoda</taxon>
        <taxon>Insecta</taxon>
        <taxon>Pterygota</taxon>
        <taxon>Neoptera</taxon>
        <taxon>Endopterygota</taxon>
        <taxon>Coleoptera</taxon>
        <taxon>Polyphaga</taxon>
        <taxon>Cucujiformia</taxon>
        <taxon>Apionidae</taxon>
        <taxon>Lepidapion</taxon>
    </lineage>
</organism>
<dbReference type="GO" id="GO:0031966">
    <property type="term" value="C:mitochondrial membrane"/>
    <property type="evidence" value="ECO:0007669"/>
    <property type="project" value="UniProtKB-SubCell"/>
</dbReference>
<dbReference type="EMBL" id="MN459662">
    <property type="protein sequence ID" value="QGX86631.1"/>
    <property type="molecule type" value="Genomic_DNA"/>
</dbReference>
<keyword evidence="6 12" id="KW-0812">Transmembrane</keyword>
<comment type="subunit">
    <text evidence="3">F-type ATPases have 2 components, CF(1) - the catalytic core - and CF(0) - the membrane proton channel.</text>
</comment>
<evidence type="ECO:0000256" key="4">
    <source>
        <dbReference type="ARBA" id="ARBA00022448"/>
    </source>
</evidence>
<dbReference type="GO" id="GO:0045259">
    <property type="term" value="C:proton-transporting ATP synthase complex"/>
    <property type="evidence" value="ECO:0007669"/>
    <property type="project" value="UniProtKB-KW"/>
</dbReference>
<dbReference type="InterPro" id="IPR001421">
    <property type="entry name" value="ATP8_metazoa"/>
</dbReference>
<keyword evidence="5 12" id="KW-0138">CF(0)</keyword>